<gene>
    <name evidence="4" type="ORF">LAZ67_3005964</name>
</gene>
<dbReference type="PANTHER" id="PTHR45702:SF2">
    <property type="entry name" value="KUZBANIAN, ISOFORM A"/>
    <property type="match status" value="1"/>
</dbReference>
<feature type="disulfide bond" evidence="1">
    <location>
        <begin position="114"/>
        <end position="134"/>
    </location>
</feature>
<evidence type="ECO:0000259" key="3">
    <source>
        <dbReference type="PROSITE" id="PS50214"/>
    </source>
</evidence>
<organism evidence="4 5">
    <name type="scientific">Cordylochernes scorpioides</name>
    <dbReference type="NCBI Taxonomy" id="51811"/>
    <lineage>
        <taxon>Eukaryota</taxon>
        <taxon>Metazoa</taxon>
        <taxon>Ecdysozoa</taxon>
        <taxon>Arthropoda</taxon>
        <taxon>Chelicerata</taxon>
        <taxon>Arachnida</taxon>
        <taxon>Pseudoscorpiones</taxon>
        <taxon>Cheliferoidea</taxon>
        <taxon>Chernetidae</taxon>
        <taxon>Cordylochernes</taxon>
    </lineage>
</organism>
<evidence type="ECO:0000256" key="1">
    <source>
        <dbReference type="PROSITE-ProRule" id="PRU00068"/>
    </source>
</evidence>
<keyword evidence="2" id="KW-0472">Membrane</keyword>
<feature type="transmembrane region" description="Helical" evidence="2">
    <location>
        <begin position="253"/>
        <end position="275"/>
    </location>
</feature>
<reference evidence="4 5" key="1">
    <citation type="submission" date="2022-01" db="EMBL/GenBank/DDBJ databases">
        <title>A chromosomal length assembly of Cordylochernes scorpioides.</title>
        <authorList>
            <person name="Zeh D."/>
            <person name="Zeh J."/>
        </authorList>
    </citation>
    <scope>NUCLEOTIDE SEQUENCE [LARGE SCALE GENOMIC DNA]</scope>
    <source>
        <strain evidence="4">IN4F17</strain>
        <tissue evidence="4">Whole Body</tissue>
    </source>
</reference>
<protein>
    <submittedName>
        <fullName evidence="4">ADAM10</fullName>
    </submittedName>
</protein>
<dbReference type="SMART" id="SM00050">
    <property type="entry name" value="DISIN"/>
    <property type="match status" value="1"/>
</dbReference>
<keyword evidence="2" id="KW-1133">Transmembrane helix</keyword>
<sequence>MKPYHDPEDQADLLKEVLLYSLFPLWPRKLCVSLAAADCLTNNTTPFCGNGVVEAGEECDCGSACQQRDHCCLPRFGRGDQSGCQLVRGTLCSSRQPCCTDSCDIVAAHEEMICRTSNTPCMEPARCNGKDPECPPLRQSPDGTECEEGMKTCRNGTCSSNICFDNNLTVCCCSEMEIRCELCCETEEEECRTPQALNLTSKPIPRYSKTTCAIRRDGSEESIVDSTNITTPQLGAINSCWFLDIPSQMLEDWPYLLNILLTILVLMLLCCLYLYRRRRIARTSPKQWGVYHTSIPQDIGLTFLRSHL</sequence>
<feature type="domain" description="Disintegrin" evidence="3">
    <location>
        <begin position="45"/>
        <end position="142"/>
    </location>
</feature>
<keyword evidence="2" id="KW-0812">Transmembrane</keyword>
<dbReference type="Pfam" id="PF00200">
    <property type="entry name" value="Disintegrin"/>
    <property type="match status" value="1"/>
</dbReference>
<dbReference type="PROSITE" id="PS50214">
    <property type="entry name" value="DISINTEGRIN_2"/>
    <property type="match status" value="1"/>
</dbReference>
<dbReference type="InterPro" id="IPR051489">
    <property type="entry name" value="ADAM_Metalloproteinase"/>
</dbReference>
<dbReference type="Gene3D" id="4.10.70.10">
    <property type="entry name" value="Disintegrin domain"/>
    <property type="match status" value="1"/>
</dbReference>
<keyword evidence="1" id="KW-1015">Disulfide bond</keyword>
<dbReference type="SUPFAM" id="SSF57552">
    <property type="entry name" value="Blood coagulation inhibitor (disintegrin)"/>
    <property type="match status" value="1"/>
</dbReference>
<dbReference type="InterPro" id="IPR001762">
    <property type="entry name" value="Disintegrin_dom"/>
</dbReference>
<dbReference type="InterPro" id="IPR036436">
    <property type="entry name" value="Disintegrin_dom_sf"/>
</dbReference>
<accession>A0ABY6KAS0</accession>
<evidence type="ECO:0000313" key="5">
    <source>
        <dbReference type="Proteomes" id="UP001235939"/>
    </source>
</evidence>
<evidence type="ECO:0000313" key="4">
    <source>
        <dbReference type="EMBL" id="UYV65946.1"/>
    </source>
</evidence>
<keyword evidence="5" id="KW-1185">Reference proteome</keyword>
<dbReference type="Proteomes" id="UP001235939">
    <property type="component" value="Chromosome 03"/>
</dbReference>
<evidence type="ECO:0000256" key="2">
    <source>
        <dbReference type="SAM" id="Phobius"/>
    </source>
</evidence>
<dbReference type="EMBL" id="CP092865">
    <property type="protein sequence ID" value="UYV65946.1"/>
    <property type="molecule type" value="Genomic_DNA"/>
</dbReference>
<name>A0ABY6KAS0_9ARAC</name>
<dbReference type="PANTHER" id="PTHR45702">
    <property type="entry name" value="ADAM10/ADAM17 METALLOPEPTIDASE FAMILY MEMBER"/>
    <property type="match status" value="1"/>
</dbReference>
<proteinExistence type="predicted"/>